<dbReference type="RefSeq" id="WP_100180098.1">
    <property type="nucleotide sequence ID" value="NZ_LFJC01000003.1"/>
</dbReference>
<dbReference type="AlphaFoldDB" id="A0A2M6UKE7"/>
<gene>
    <name evidence="1" type="ORF">TSA1_32795</name>
</gene>
<organism evidence="1 2">
    <name type="scientific">Bradyrhizobium nitroreducens</name>
    <dbReference type="NCBI Taxonomy" id="709803"/>
    <lineage>
        <taxon>Bacteria</taxon>
        <taxon>Pseudomonadati</taxon>
        <taxon>Pseudomonadota</taxon>
        <taxon>Alphaproteobacteria</taxon>
        <taxon>Hyphomicrobiales</taxon>
        <taxon>Nitrobacteraceae</taxon>
        <taxon>Bradyrhizobium</taxon>
    </lineage>
</organism>
<name>A0A2M6UKE7_9BRAD</name>
<dbReference type="Proteomes" id="UP000228930">
    <property type="component" value="Unassembled WGS sequence"/>
</dbReference>
<evidence type="ECO:0000313" key="2">
    <source>
        <dbReference type="Proteomes" id="UP000228930"/>
    </source>
</evidence>
<reference evidence="1 2" key="1">
    <citation type="submission" date="2015-06" db="EMBL/GenBank/DDBJ databases">
        <title>Comparative genome analysis of nirS-carrying Bradyrhizobium sp. strains.</title>
        <authorList>
            <person name="Ishii S."/>
            <person name="Jang J."/>
            <person name="Nishizawa T."/>
            <person name="Senoo K."/>
        </authorList>
    </citation>
    <scope>NUCLEOTIDE SEQUENCE [LARGE SCALE GENOMIC DNA]</scope>
    <source>
        <strain evidence="1 2">TSA1</strain>
    </source>
</reference>
<comment type="caution">
    <text evidence="1">The sequence shown here is derived from an EMBL/GenBank/DDBJ whole genome shotgun (WGS) entry which is preliminary data.</text>
</comment>
<dbReference type="EMBL" id="LFJC01000003">
    <property type="protein sequence ID" value="PIT04987.1"/>
    <property type="molecule type" value="Genomic_DNA"/>
</dbReference>
<keyword evidence="2" id="KW-1185">Reference proteome</keyword>
<evidence type="ECO:0000313" key="1">
    <source>
        <dbReference type="EMBL" id="PIT04987.1"/>
    </source>
</evidence>
<sequence>MSDGRLVGAMHLQQSQEMALVRFALSNVDPLMRLPSRVSEHDVLPFLKSMETYVQASFSAIRGHDMDREEVGRISVDLTFADLYWFGLVSQVLASKVPPPGEYGPLILASMRKSGMYQLRYAVAANSKVLAQRMEEMTKVFGNSAGLSLIHSLDVGRSSPWGMMLLHPRVGKSHLRAEIVDLAHSVLAAKT</sequence>
<proteinExistence type="predicted"/>
<accession>A0A2M6UKE7</accession>
<protein>
    <submittedName>
        <fullName evidence="1">Uncharacterized protein</fullName>
    </submittedName>
</protein>